<evidence type="ECO:0008006" key="4">
    <source>
        <dbReference type="Google" id="ProtNLM"/>
    </source>
</evidence>
<dbReference type="PANTHER" id="PTHR46449">
    <property type="entry name" value="ZGC:158260"/>
    <property type="match status" value="1"/>
</dbReference>
<feature type="compositionally biased region" description="Basic residues" evidence="2">
    <location>
        <begin position="174"/>
        <end position="189"/>
    </location>
</feature>
<dbReference type="OMA" id="SKCFAKH"/>
<organism evidence="3">
    <name type="scientific">Balaenoptera musculus</name>
    <name type="common">Blue whale</name>
    <dbReference type="NCBI Taxonomy" id="9771"/>
    <lineage>
        <taxon>Eukaryota</taxon>
        <taxon>Metazoa</taxon>
        <taxon>Chordata</taxon>
        <taxon>Craniata</taxon>
        <taxon>Vertebrata</taxon>
        <taxon>Euteleostomi</taxon>
        <taxon>Mammalia</taxon>
        <taxon>Eutheria</taxon>
        <taxon>Laurasiatheria</taxon>
        <taxon>Artiodactyla</taxon>
        <taxon>Whippomorpha</taxon>
        <taxon>Cetacea</taxon>
        <taxon>Mysticeti</taxon>
        <taxon>Balaenopteridae</taxon>
        <taxon>Balaenoptera</taxon>
    </lineage>
</organism>
<evidence type="ECO:0000256" key="1">
    <source>
        <dbReference type="ARBA" id="ARBA00005277"/>
    </source>
</evidence>
<dbReference type="AlphaFoldDB" id="A0A8C0DK50"/>
<protein>
    <recommendedName>
        <fullName evidence="4">Protein FAM47E</fullName>
    </recommendedName>
</protein>
<dbReference type="GO" id="GO:0000785">
    <property type="term" value="C:chromatin"/>
    <property type="evidence" value="ECO:0007669"/>
    <property type="project" value="TreeGrafter"/>
</dbReference>
<comment type="similarity">
    <text evidence="1">Belongs to the FAM47 family.</text>
</comment>
<evidence type="ECO:0000313" key="3">
    <source>
        <dbReference type="Ensembl" id="ENSBMSP00010020963.1"/>
    </source>
</evidence>
<dbReference type="Pfam" id="PF14642">
    <property type="entry name" value="FAM47"/>
    <property type="match status" value="1"/>
</dbReference>
<dbReference type="GeneTree" id="ENSGT00940000163515"/>
<feature type="compositionally biased region" description="Basic and acidic residues" evidence="2">
    <location>
        <begin position="208"/>
        <end position="228"/>
    </location>
</feature>
<dbReference type="GO" id="GO:0045815">
    <property type="term" value="P:transcription initiation-coupled chromatin remodeling"/>
    <property type="evidence" value="ECO:0007669"/>
    <property type="project" value="TreeGrafter"/>
</dbReference>
<sequence>MADKKWLLGPGPLEPMPLGMTCKPWYKDKLPSKCFAKHKKMLPKLPTPLDSRWWIFVKERLDDFRKGCPPCEDLITRSPKEGFLPVIAHRVPQHAPKKSQKKLPTEADLFSTLLPAQLAQKAFVEDIEAHLTKHPLALYPNLEEDLPADLLLKVLDVLDPDGKLEDTWAYCQGPRKRTKSPTKLRKKSPAKVYLEPPKKPPVSHPASLHHEDKKSSRKDSLTDPPVHREVPKAIRKSFKWVAAFGNLGTDEALITKPCEAGWEWPPAQDTVYTKKVTQVPSKVKDSIGLEKTEKIKLPREEGNWERKPQKPQNPYKPSSVEMRYGASYLKPKLWKKLVNDEPSIDPNVLLEDGSFRKKLPEHDILEDLYGTVIAFKEFILSKGYRIPDIPERLFLRKGWKDDSVKTPIHKVIKISQNGDDAREDV</sequence>
<name>A0A8C0DK50_BALMU</name>
<proteinExistence type="inferred from homology"/>
<reference evidence="3" key="1">
    <citation type="submission" date="2023-09" db="UniProtKB">
        <authorList>
            <consortium name="Ensembl"/>
        </authorList>
    </citation>
    <scope>IDENTIFICATION</scope>
</reference>
<evidence type="ECO:0000256" key="2">
    <source>
        <dbReference type="SAM" id="MobiDB-lite"/>
    </source>
</evidence>
<dbReference type="InterPro" id="IPR032743">
    <property type="entry name" value="FAM47"/>
</dbReference>
<accession>A0A8C0DK50</accession>
<feature type="region of interest" description="Disordered" evidence="2">
    <location>
        <begin position="173"/>
        <end position="228"/>
    </location>
</feature>
<dbReference type="Ensembl" id="ENSBMST00010023132.1">
    <property type="protein sequence ID" value="ENSBMSP00010020963.1"/>
    <property type="gene ID" value="ENSBMSG00010015259.1"/>
</dbReference>
<dbReference type="PANTHER" id="PTHR46449:SF1">
    <property type="entry name" value="FAMILY WITH SEQUENCE SIMILARITY 47, MEMBER A-RELATED"/>
    <property type="match status" value="1"/>
</dbReference>